<gene>
    <name evidence="1" type="ORF">LPJ64_000217</name>
</gene>
<evidence type="ECO:0008006" key="3">
    <source>
        <dbReference type="Google" id="ProtNLM"/>
    </source>
</evidence>
<keyword evidence="2" id="KW-1185">Reference proteome</keyword>
<accession>A0A9W7XRC5</accession>
<comment type="caution">
    <text evidence="1">The sequence shown here is derived from an EMBL/GenBank/DDBJ whole genome shotgun (WGS) entry which is preliminary data.</text>
</comment>
<proteinExistence type="predicted"/>
<reference evidence="1" key="1">
    <citation type="submission" date="2022-07" db="EMBL/GenBank/DDBJ databases">
        <title>Phylogenomic reconstructions and comparative analyses of Kickxellomycotina fungi.</title>
        <authorList>
            <person name="Reynolds N.K."/>
            <person name="Stajich J.E."/>
            <person name="Barry K."/>
            <person name="Grigoriev I.V."/>
            <person name="Crous P."/>
            <person name="Smith M.E."/>
        </authorList>
    </citation>
    <scope>NUCLEOTIDE SEQUENCE</scope>
    <source>
        <strain evidence="1">NBRC 105413</strain>
    </source>
</reference>
<dbReference type="SUPFAM" id="SSF52540">
    <property type="entry name" value="P-loop containing nucleoside triphosphate hydrolases"/>
    <property type="match status" value="1"/>
</dbReference>
<sequence length="314" mass="35315">MSAVLSSLDKTRRAKAIHSSISARIQHTGDFILRKLAQKRKINQSPLVVGINGAQGSGKTTLVRGLVDFLTARKISTVGFSLDDLYLPNHEQKELARDRRDNPLLRFRGQPGTQDVGLGRNTLLSLLANTAPTAIPSYDKSLNSGYGDRLAKDQWPVAQPPIDVVLFEGWCLGFRPLDPQEFQSFLQNVHGESNLYKYSRKYTDANLADINAGLGVFEKQLYDLIDAWIFMRVSDIDVVYRWRKDQEDQLAESGRPSLSDQQLEDFVSRFMPAYELALSKLDMHGFVSSGILSNGTLRMHLDMDRNVAAYDHKL</sequence>
<name>A0A9W7XRC5_9FUNG</name>
<evidence type="ECO:0000313" key="1">
    <source>
        <dbReference type="EMBL" id="KAJ1648519.1"/>
    </source>
</evidence>
<protein>
    <recommendedName>
        <fullName evidence="3">P-loop containing nucleoside triphosphate hydrolase protein</fullName>
    </recommendedName>
</protein>
<dbReference type="AlphaFoldDB" id="A0A9W7XRC5"/>
<dbReference type="Gene3D" id="3.40.50.300">
    <property type="entry name" value="P-loop containing nucleotide triphosphate hydrolases"/>
    <property type="match status" value="1"/>
</dbReference>
<dbReference type="InterPro" id="IPR027417">
    <property type="entry name" value="P-loop_NTPase"/>
</dbReference>
<dbReference type="Proteomes" id="UP001145021">
    <property type="component" value="Unassembled WGS sequence"/>
</dbReference>
<organism evidence="1 2">
    <name type="scientific">Coemansia asiatica</name>
    <dbReference type="NCBI Taxonomy" id="1052880"/>
    <lineage>
        <taxon>Eukaryota</taxon>
        <taxon>Fungi</taxon>
        <taxon>Fungi incertae sedis</taxon>
        <taxon>Zoopagomycota</taxon>
        <taxon>Kickxellomycotina</taxon>
        <taxon>Kickxellomycetes</taxon>
        <taxon>Kickxellales</taxon>
        <taxon>Kickxellaceae</taxon>
        <taxon>Coemansia</taxon>
    </lineage>
</organism>
<dbReference type="PANTHER" id="PTHR10285">
    <property type="entry name" value="URIDINE KINASE"/>
    <property type="match status" value="1"/>
</dbReference>
<evidence type="ECO:0000313" key="2">
    <source>
        <dbReference type="Proteomes" id="UP001145021"/>
    </source>
</evidence>
<dbReference type="EMBL" id="JANBOH010000004">
    <property type="protein sequence ID" value="KAJ1648519.1"/>
    <property type="molecule type" value="Genomic_DNA"/>
</dbReference>